<comment type="pathway">
    <text evidence="2 8">Carbohydrate metabolism; hexose metabolism.</text>
</comment>
<sequence>MTVYKLPEKKDFESQLNGKNTHLITLTNRAGMQVALTDYGARLVSALVPDKHGDLIDVVLGFSSVEDYYTAQEPYHGATIGRFCNRIAKGTFTLNDKCYTLAQNNGSNSLHGGPNGFHNRVWDRQVSFNKVVDFYYTSPDGEEGFPGELKTNVSYELSNENEIIIHFRASSDAETIINFTNHAFFNLNGEGNGDVLNHEVCIKSEEFIPIDKNQVPTGDISPVDGTALDFRQPKKIVDFIDSQDEQLLNAGGFDHTFVNNQEPSQAVASAYSKESGILLEVFTTEPGVHLYAGNFLADDTGKSGHKYLRYGGLCFEAQHYPDSPNHATFPSVILKPGEEFQSTIKFKFSIKKEA</sequence>
<feature type="binding site" evidence="11">
    <location>
        <begin position="85"/>
        <end position="86"/>
    </location>
    <ligand>
        <name>beta-D-galactose</name>
        <dbReference type="ChEBI" id="CHEBI:27667"/>
    </ligand>
</feature>
<dbReference type="CDD" id="cd09019">
    <property type="entry name" value="galactose_mutarotase_like"/>
    <property type="match status" value="1"/>
</dbReference>
<dbReference type="GO" id="GO:0004034">
    <property type="term" value="F:aldose 1-epimerase activity"/>
    <property type="evidence" value="ECO:0007669"/>
    <property type="project" value="UniProtKB-EC"/>
</dbReference>
<dbReference type="RefSeq" id="WP_153509632.1">
    <property type="nucleotide sequence ID" value="NZ_CP045652.1"/>
</dbReference>
<evidence type="ECO:0000313" key="13">
    <source>
        <dbReference type="Proteomes" id="UP000326921"/>
    </source>
</evidence>
<dbReference type="NCBIfam" id="NF008277">
    <property type="entry name" value="PRK11055.1"/>
    <property type="match status" value="1"/>
</dbReference>
<dbReference type="Gene3D" id="2.70.98.10">
    <property type="match status" value="1"/>
</dbReference>
<evidence type="ECO:0000256" key="2">
    <source>
        <dbReference type="ARBA" id="ARBA00005028"/>
    </source>
</evidence>
<keyword evidence="5" id="KW-0106">Calcium</keyword>
<dbReference type="InterPro" id="IPR011013">
    <property type="entry name" value="Gal_mutarotase_sf_dom"/>
</dbReference>
<organism evidence="12 13">
    <name type="scientific">Sphingobacterium zhuxiongii</name>
    <dbReference type="NCBI Taxonomy" id="2662364"/>
    <lineage>
        <taxon>Bacteria</taxon>
        <taxon>Pseudomonadati</taxon>
        <taxon>Bacteroidota</taxon>
        <taxon>Sphingobacteriia</taxon>
        <taxon>Sphingobacteriales</taxon>
        <taxon>Sphingobacteriaceae</taxon>
        <taxon>Sphingobacterium</taxon>
    </lineage>
</organism>
<dbReference type="SUPFAM" id="SSF74650">
    <property type="entry name" value="Galactose mutarotase-like"/>
    <property type="match status" value="1"/>
</dbReference>
<dbReference type="UniPathway" id="UPA00242"/>
<keyword evidence="13" id="KW-1185">Reference proteome</keyword>
<dbReference type="EC" id="5.1.3.3" evidence="8"/>
<dbReference type="PIRSF" id="PIRSF005096">
    <property type="entry name" value="GALM"/>
    <property type="match status" value="1"/>
</dbReference>
<dbReference type="PANTHER" id="PTHR10091">
    <property type="entry name" value="ALDOSE-1-EPIMERASE"/>
    <property type="match status" value="1"/>
</dbReference>
<comment type="cofactor">
    <cofactor evidence="1">
        <name>Ca(2+)</name>
        <dbReference type="ChEBI" id="CHEBI:29108"/>
    </cofactor>
</comment>
<comment type="similarity">
    <text evidence="3 8">Belongs to the aldose epimerase family.</text>
</comment>
<evidence type="ECO:0000256" key="11">
    <source>
        <dbReference type="PIRSR" id="PIRSR005096-3"/>
    </source>
</evidence>
<gene>
    <name evidence="12" type="ORF">GFH32_02815</name>
</gene>
<dbReference type="InterPro" id="IPR047215">
    <property type="entry name" value="Galactose_mutarotase-like"/>
</dbReference>
<keyword evidence="7 8" id="KW-0119">Carbohydrate metabolism</keyword>
<dbReference type="PANTHER" id="PTHR10091:SF0">
    <property type="entry name" value="GALACTOSE MUTAROTASE"/>
    <property type="match status" value="1"/>
</dbReference>
<accession>A0A5Q0Q8Y1</accession>
<dbReference type="Proteomes" id="UP000326921">
    <property type="component" value="Chromosome"/>
</dbReference>
<evidence type="ECO:0000256" key="5">
    <source>
        <dbReference type="ARBA" id="ARBA00022837"/>
    </source>
</evidence>
<evidence type="ECO:0000256" key="4">
    <source>
        <dbReference type="ARBA" id="ARBA00011245"/>
    </source>
</evidence>
<evidence type="ECO:0000256" key="1">
    <source>
        <dbReference type="ARBA" id="ARBA00001913"/>
    </source>
</evidence>
<dbReference type="InterPro" id="IPR008183">
    <property type="entry name" value="Aldose_1/G6P_1-epimerase"/>
</dbReference>
<feature type="active site" description="Proton donor" evidence="9">
    <location>
        <position position="182"/>
    </location>
</feature>
<comment type="catalytic activity">
    <reaction evidence="8">
        <text>alpha-D-glucose = beta-D-glucose</text>
        <dbReference type="Rhea" id="RHEA:10264"/>
        <dbReference type="ChEBI" id="CHEBI:15903"/>
        <dbReference type="ChEBI" id="CHEBI:17925"/>
        <dbReference type="EC" id="5.1.3.3"/>
    </reaction>
</comment>
<keyword evidence="6 8" id="KW-0413">Isomerase</keyword>
<dbReference type="KEGG" id="sphe:GFH32_02815"/>
<dbReference type="GO" id="GO:0033499">
    <property type="term" value="P:galactose catabolic process via UDP-galactose, Leloir pathway"/>
    <property type="evidence" value="ECO:0007669"/>
    <property type="project" value="TreeGrafter"/>
</dbReference>
<evidence type="ECO:0000313" key="12">
    <source>
        <dbReference type="EMBL" id="QGA25311.1"/>
    </source>
</evidence>
<evidence type="ECO:0000256" key="7">
    <source>
        <dbReference type="ARBA" id="ARBA00023277"/>
    </source>
</evidence>
<dbReference type="Pfam" id="PF01263">
    <property type="entry name" value="Aldose_epim"/>
    <property type="match status" value="1"/>
</dbReference>
<evidence type="ECO:0000256" key="8">
    <source>
        <dbReference type="PIRNR" id="PIRNR005096"/>
    </source>
</evidence>
<evidence type="ECO:0000256" key="6">
    <source>
        <dbReference type="ARBA" id="ARBA00023235"/>
    </source>
</evidence>
<dbReference type="EMBL" id="CP045652">
    <property type="protein sequence ID" value="QGA25311.1"/>
    <property type="molecule type" value="Genomic_DNA"/>
</dbReference>
<name>A0A5Q0Q8Y1_9SPHI</name>
<evidence type="ECO:0000256" key="10">
    <source>
        <dbReference type="PIRSR" id="PIRSR005096-2"/>
    </source>
</evidence>
<evidence type="ECO:0000256" key="3">
    <source>
        <dbReference type="ARBA" id="ARBA00006206"/>
    </source>
</evidence>
<comment type="subunit">
    <text evidence="4">Monomer.</text>
</comment>
<dbReference type="GO" id="GO:0030246">
    <property type="term" value="F:carbohydrate binding"/>
    <property type="evidence" value="ECO:0007669"/>
    <property type="project" value="InterPro"/>
</dbReference>
<dbReference type="InterPro" id="IPR015443">
    <property type="entry name" value="Aldose_1-epimerase"/>
</dbReference>
<evidence type="ECO:0000256" key="9">
    <source>
        <dbReference type="PIRSR" id="PIRSR005096-1"/>
    </source>
</evidence>
<feature type="binding site" evidence="10">
    <location>
        <position position="254"/>
    </location>
    <ligand>
        <name>beta-D-galactose</name>
        <dbReference type="ChEBI" id="CHEBI:27667"/>
    </ligand>
</feature>
<feature type="active site" description="Proton acceptor" evidence="9">
    <location>
        <position position="316"/>
    </location>
</feature>
<proteinExistence type="inferred from homology"/>
<dbReference type="AlphaFoldDB" id="A0A5Q0Q8Y1"/>
<dbReference type="GO" id="GO:0006006">
    <property type="term" value="P:glucose metabolic process"/>
    <property type="evidence" value="ECO:0007669"/>
    <property type="project" value="TreeGrafter"/>
</dbReference>
<protein>
    <recommendedName>
        <fullName evidence="8">Aldose 1-epimerase</fullName>
        <ecNumber evidence="8">5.1.3.3</ecNumber>
    </recommendedName>
</protein>
<reference evidence="12 13" key="1">
    <citation type="submission" date="2019-10" db="EMBL/GenBank/DDBJ databases">
        <authorList>
            <person name="Dong K."/>
        </authorList>
    </citation>
    <scope>NUCLEOTIDE SEQUENCE [LARGE SCALE GENOMIC DNA]</scope>
    <source>
        <strain evidence="13">dk4302</strain>
    </source>
</reference>
<dbReference type="InterPro" id="IPR014718">
    <property type="entry name" value="GH-type_carb-bd"/>
</dbReference>